<comment type="caution">
    <text evidence="1">The sequence shown here is derived from an EMBL/GenBank/DDBJ whole genome shotgun (WGS) entry which is preliminary data.</text>
</comment>
<sequence>MSLPTKFEAFDLLLFHREVQLSCDFLEAGVSGIIVDLEHSGKHHRQAGFDTEINAHRIEDIRRLRDRTKGFILCRLSGPDASEEELSGIIESGADEIIVPMVRAPEQVERIARIAEDLCRIMVMIETVEATRHVEALCALPIGRIYVGLNDLRIDRKSDSIFAPLADGLLPALRQRCSGMPFGFGGLTLPELGAPLPARHLYAEMARLDCGFSFLRRSFYRDTADMDPAAALLRMRRALSEARGRGASAVQGQHREMVAAIEALQESNARV</sequence>
<keyword evidence="1" id="KW-0456">Lyase</keyword>
<dbReference type="GO" id="GO:0016829">
    <property type="term" value="F:lyase activity"/>
    <property type="evidence" value="ECO:0007669"/>
    <property type="project" value="UniProtKB-KW"/>
</dbReference>
<reference evidence="1 2" key="1">
    <citation type="submission" date="2018-05" db="EMBL/GenBank/DDBJ databases">
        <title>Genomic Encyclopedia of Type Strains, Phase IV (KMG-IV): sequencing the most valuable type-strain genomes for metagenomic binning, comparative biology and taxonomic classification.</title>
        <authorList>
            <person name="Goeker M."/>
        </authorList>
    </citation>
    <scope>NUCLEOTIDE SEQUENCE [LARGE SCALE GENOMIC DNA]</scope>
    <source>
        <strain evidence="1 2">DSM 16791</strain>
    </source>
</reference>
<gene>
    <name evidence="1" type="ORF">DFR52_104350</name>
</gene>
<name>A0A317PKE6_9HYPH</name>
<evidence type="ECO:0000313" key="1">
    <source>
        <dbReference type="EMBL" id="PWV99059.1"/>
    </source>
</evidence>
<dbReference type="AlphaFoldDB" id="A0A317PKE6"/>
<dbReference type="SUPFAM" id="SSF51621">
    <property type="entry name" value="Phosphoenolpyruvate/pyruvate domain"/>
    <property type="match status" value="1"/>
</dbReference>
<dbReference type="InterPro" id="IPR015813">
    <property type="entry name" value="Pyrv/PenolPyrv_kinase-like_dom"/>
</dbReference>
<proteinExistence type="predicted"/>
<dbReference type="EMBL" id="QGTR01000004">
    <property type="protein sequence ID" value="PWV99059.1"/>
    <property type="molecule type" value="Genomic_DNA"/>
</dbReference>
<protein>
    <submittedName>
        <fullName evidence="1">HpcH/HpaI aldolase/citrate lyase family protein</fullName>
    </submittedName>
</protein>
<dbReference type="Gene3D" id="3.20.20.60">
    <property type="entry name" value="Phosphoenolpyruvate-binding domains"/>
    <property type="match status" value="1"/>
</dbReference>
<dbReference type="Proteomes" id="UP000246352">
    <property type="component" value="Unassembled WGS sequence"/>
</dbReference>
<accession>A0A317PKE6</accession>
<evidence type="ECO:0000313" key="2">
    <source>
        <dbReference type="Proteomes" id="UP000246352"/>
    </source>
</evidence>
<dbReference type="InterPro" id="IPR040442">
    <property type="entry name" value="Pyrv_kinase-like_dom_sf"/>
</dbReference>
<keyword evidence="2" id="KW-1185">Reference proteome</keyword>
<organism evidence="1 2">
    <name type="scientific">Hoeflea marina</name>
    <dbReference type="NCBI Taxonomy" id="274592"/>
    <lineage>
        <taxon>Bacteria</taxon>
        <taxon>Pseudomonadati</taxon>
        <taxon>Pseudomonadota</taxon>
        <taxon>Alphaproteobacteria</taxon>
        <taxon>Hyphomicrobiales</taxon>
        <taxon>Rhizobiaceae</taxon>
        <taxon>Hoeflea</taxon>
    </lineage>
</organism>